<comment type="cofactor">
    <cofactor evidence="2">
        <name>Zn(2+)</name>
        <dbReference type="ChEBI" id="CHEBI:29105"/>
    </cofactor>
</comment>
<dbReference type="SUPFAM" id="SSF46785">
    <property type="entry name" value="Winged helix' DNA-binding domain"/>
    <property type="match status" value="1"/>
</dbReference>
<evidence type="ECO:0000256" key="15">
    <source>
        <dbReference type="ARBA" id="ARBA00034617"/>
    </source>
</evidence>
<dbReference type="InterPro" id="IPR027417">
    <property type="entry name" value="P-loop_NTPase"/>
</dbReference>
<dbReference type="GO" id="GO:0005524">
    <property type="term" value="F:ATP binding"/>
    <property type="evidence" value="ECO:0007669"/>
    <property type="project" value="UniProtKB-KW"/>
</dbReference>
<dbReference type="GO" id="GO:0009378">
    <property type="term" value="F:four-way junction helicase activity"/>
    <property type="evidence" value="ECO:0007669"/>
    <property type="project" value="TreeGrafter"/>
</dbReference>
<dbReference type="SMART" id="SM00341">
    <property type="entry name" value="HRDC"/>
    <property type="match status" value="1"/>
</dbReference>
<dbReference type="InterPro" id="IPR002121">
    <property type="entry name" value="HRDC_dom"/>
</dbReference>
<keyword evidence="8 21" id="KW-0347">Helicase</keyword>
<evidence type="ECO:0000256" key="16">
    <source>
        <dbReference type="NCBIfam" id="TIGR01389"/>
    </source>
</evidence>
<dbReference type="GO" id="GO:0016787">
    <property type="term" value="F:hydrolase activity"/>
    <property type="evidence" value="ECO:0007669"/>
    <property type="project" value="UniProtKB-KW"/>
</dbReference>
<dbReference type="GO" id="GO:0030894">
    <property type="term" value="C:replisome"/>
    <property type="evidence" value="ECO:0007669"/>
    <property type="project" value="TreeGrafter"/>
</dbReference>
<keyword evidence="10" id="KW-0067">ATP-binding</keyword>
<keyword evidence="14" id="KW-0413">Isomerase</keyword>
<keyword evidence="13" id="KW-0234">DNA repair</keyword>
<keyword evidence="12" id="KW-0233">DNA recombination</keyword>
<dbReference type="FunFam" id="3.40.50.300:FF:000296">
    <property type="entry name" value="ATP-dependent DNA helicase RecQ"/>
    <property type="match status" value="1"/>
</dbReference>
<dbReference type="InterPro" id="IPR014001">
    <property type="entry name" value="Helicase_ATP-bd"/>
</dbReference>
<evidence type="ECO:0000256" key="7">
    <source>
        <dbReference type="ARBA" id="ARBA00022801"/>
    </source>
</evidence>
<feature type="region of interest" description="Disordered" evidence="17">
    <location>
        <begin position="593"/>
        <end position="614"/>
    </location>
</feature>
<dbReference type="Proteomes" id="UP000315636">
    <property type="component" value="Unassembled WGS sequence"/>
</dbReference>
<evidence type="ECO:0000256" key="12">
    <source>
        <dbReference type="ARBA" id="ARBA00023172"/>
    </source>
</evidence>
<dbReference type="PROSITE" id="PS51192">
    <property type="entry name" value="HELICASE_ATP_BIND_1"/>
    <property type="match status" value="1"/>
</dbReference>
<dbReference type="EMBL" id="FXTI01000009">
    <property type="protein sequence ID" value="SMO83036.1"/>
    <property type="molecule type" value="Genomic_DNA"/>
</dbReference>
<feature type="compositionally biased region" description="Polar residues" evidence="17">
    <location>
        <begin position="594"/>
        <end position="608"/>
    </location>
</feature>
<dbReference type="InterPro" id="IPR004589">
    <property type="entry name" value="DNA_helicase_ATP-dep_RecQ"/>
</dbReference>
<dbReference type="Pfam" id="PF09382">
    <property type="entry name" value="RQC"/>
    <property type="match status" value="1"/>
</dbReference>
<protein>
    <recommendedName>
        <fullName evidence="16">DNA helicase RecQ</fullName>
        <ecNumber evidence="16">5.6.2.4</ecNumber>
    </recommendedName>
</protein>
<dbReference type="GO" id="GO:0006310">
    <property type="term" value="P:DNA recombination"/>
    <property type="evidence" value="ECO:0007669"/>
    <property type="project" value="UniProtKB-UniRule"/>
</dbReference>
<evidence type="ECO:0000256" key="1">
    <source>
        <dbReference type="ARBA" id="ARBA00001946"/>
    </source>
</evidence>
<evidence type="ECO:0000256" key="3">
    <source>
        <dbReference type="ARBA" id="ARBA00005446"/>
    </source>
</evidence>
<dbReference type="PANTHER" id="PTHR13710:SF105">
    <property type="entry name" value="ATP-DEPENDENT DNA HELICASE Q1"/>
    <property type="match status" value="1"/>
</dbReference>
<comment type="catalytic activity">
    <reaction evidence="15">
        <text>Couples ATP hydrolysis with the unwinding of duplex DNA by translocating in the 3'-5' direction.</text>
        <dbReference type="EC" id="5.6.2.4"/>
    </reaction>
</comment>
<feature type="domain" description="HRDC" evidence="18">
    <location>
        <begin position="512"/>
        <end position="592"/>
    </location>
</feature>
<keyword evidence="11" id="KW-0238">DNA-binding</keyword>
<dbReference type="GO" id="GO:0043590">
    <property type="term" value="C:bacterial nucleoid"/>
    <property type="evidence" value="ECO:0007669"/>
    <property type="project" value="TreeGrafter"/>
</dbReference>
<dbReference type="OrthoDB" id="9763310at2"/>
<dbReference type="Pfam" id="PF00271">
    <property type="entry name" value="Helicase_C"/>
    <property type="match status" value="1"/>
</dbReference>
<dbReference type="PROSITE" id="PS51194">
    <property type="entry name" value="HELICASE_CTER"/>
    <property type="match status" value="1"/>
</dbReference>
<dbReference type="NCBIfam" id="TIGR00614">
    <property type="entry name" value="recQ_fam"/>
    <property type="match status" value="1"/>
</dbReference>
<dbReference type="GO" id="GO:0009432">
    <property type="term" value="P:SOS response"/>
    <property type="evidence" value="ECO:0007669"/>
    <property type="project" value="UniProtKB-UniRule"/>
</dbReference>
<dbReference type="GO" id="GO:0003677">
    <property type="term" value="F:DNA binding"/>
    <property type="evidence" value="ECO:0007669"/>
    <property type="project" value="UniProtKB-KW"/>
</dbReference>
<evidence type="ECO:0000256" key="2">
    <source>
        <dbReference type="ARBA" id="ARBA00001947"/>
    </source>
</evidence>
<keyword evidence="9" id="KW-0862">Zinc</keyword>
<dbReference type="InterPro" id="IPR001650">
    <property type="entry name" value="Helicase_C-like"/>
</dbReference>
<evidence type="ECO:0000259" key="18">
    <source>
        <dbReference type="PROSITE" id="PS50967"/>
    </source>
</evidence>
<dbReference type="InterPro" id="IPR010997">
    <property type="entry name" value="HRDC-like_sf"/>
</dbReference>
<dbReference type="Pfam" id="PF14493">
    <property type="entry name" value="HTH_40"/>
    <property type="match status" value="1"/>
</dbReference>
<dbReference type="Pfam" id="PF00570">
    <property type="entry name" value="HRDC"/>
    <property type="match status" value="1"/>
</dbReference>
<evidence type="ECO:0000313" key="22">
    <source>
        <dbReference type="Proteomes" id="UP000315636"/>
    </source>
</evidence>
<comment type="cofactor">
    <cofactor evidence="1">
        <name>Mg(2+)</name>
        <dbReference type="ChEBI" id="CHEBI:18420"/>
    </cofactor>
</comment>
<dbReference type="Gene3D" id="3.40.50.300">
    <property type="entry name" value="P-loop containing nucleotide triphosphate hydrolases"/>
    <property type="match status" value="2"/>
</dbReference>
<keyword evidence="5" id="KW-0547">Nucleotide-binding</keyword>
<dbReference type="Pfam" id="PF00270">
    <property type="entry name" value="DEAD"/>
    <property type="match status" value="1"/>
</dbReference>
<keyword evidence="22" id="KW-1185">Reference proteome</keyword>
<keyword evidence="7" id="KW-0378">Hydrolase</keyword>
<evidence type="ECO:0000259" key="19">
    <source>
        <dbReference type="PROSITE" id="PS51192"/>
    </source>
</evidence>
<dbReference type="SMART" id="SM00956">
    <property type="entry name" value="RQC"/>
    <property type="match status" value="1"/>
</dbReference>
<dbReference type="InterPro" id="IPR011545">
    <property type="entry name" value="DEAD/DEAH_box_helicase_dom"/>
</dbReference>
<dbReference type="GO" id="GO:0043138">
    <property type="term" value="F:3'-5' DNA helicase activity"/>
    <property type="evidence" value="ECO:0007669"/>
    <property type="project" value="UniProtKB-EC"/>
</dbReference>
<feature type="domain" description="Helicase ATP-binding" evidence="19">
    <location>
        <begin position="24"/>
        <end position="193"/>
    </location>
</feature>
<dbReference type="GO" id="GO:0005737">
    <property type="term" value="C:cytoplasm"/>
    <property type="evidence" value="ECO:0007669"/>
    <property type="project" value="TreeGrafter"/>
</dbReference>
<dbReference type="RefSeq" id="WP_142506187.1">
    <property type="nucleotide sequence ID" value="NZ_FXTI01000009.1"/>
</dbReference>
<dbReference type="SUPFAM" id="SSF47819">
    <property type="entry name" value="HRDC-like"/>
    <property type="match status" value="1"/>
</dbReference>
<evidence type="ECO:0000256" key="9">
    <source>
        <dbReference type="ARBA" id="ARBA00022833"/>
    </source>
</evidence>
<evidence type="ECO:0000256" key="5">
    <source>
        <dbReference type="ARBA" id="ARBA00022741"/>
    </source>
</evidence>
<dbReference type="InterPro" id="IPR044876">
    <property type="entry name" value="HRDC_dom_sf"/>
</dbReference>
<evidence type="ECO:0000256" key="6">
    <source>
        <dbReference type="ARBA" id="ARBA00022763"/>
    </source>
</evidence>
<name>A0A521EGH5_9BACL</name>
<accession>A0A521EGH5</accession>
<dbReference type="SUPFAM" id="SSF52540">
    <property type="entry name" value="P-loop containing nucleoside triphosphate hydrolases"/>
    <property type="match status" value="1"/>
</dbReference>
<dbReference type="InterPro" id="IPR029491">
    <property type="entry name" value="Helicase_HTH"/>
</dbReference>
<dbReference type="InterPro" id="IPR036388">
    <property type="entry name" value="WH-like_DNA-bd_sf"/>
</dbReference>
<dbReference type="PANTHER" id="PTHR13710">
    <property type="entry name" value="DNA HELICASE RECQ FAMILY MEMBER"/>
    <property type="match status" value="1"/>
</dbReference>
<dbReference type="InterPro" id="IPR032284">
    <property type="entry name" value="RecQ_Zn-bd"/>
</dbReference>
<feature type="domain" description="Helicase C-terminal" evidence="20">
    <location>
        <begin position="213"/>
        <end position="360"/>
    </location>
</feature>
<organism evidence="21 22">
    <name type="scientific">Melghirimyces algeriensis</name>
    <dbReference type="NCBI Taxonomy" id="910412"/>
    <lineage>
        <taxon>Bacteria</taxon>
        <taxon>Bacillati</taxon>
        <taxon>Bacillota</taxon>
        <taxon>Bacilli</taxon>
        <taxon>Bacillales</taxon>
        <taxon>Thermoactinomycetaceae</taxon>
        <taxon>Melghirimyces</taxon>
    </lineage>
</organism>
<dbReference type="CDD" id="cd17920">
    <property type="entry name" value="DEXHc_RecQ"/>
    <property type="match status" value="1"/>
</dbReference>
<evidence type="ECO:0000313" key="21">
    <source>
        <dbReference type="EMBL" id="SMO83036.1"/>
    </source>
</evidence>
<gene>
    <name evidence="21" type="ORF">SAMN06264849_10944</name>
</gene>
<evidence type="ECO:0000256" key="17">
    <source>
        <dbReference type="SAM" id="MobiDB-lite"/>
    </source>
</evidence>
<evidence type="ECO:0000256" key="13">
    <source>
        <dbReference type="ARBA" id="ARBA00023204"/>
    </source>
</evidence>
<comment type="similarity">
    <text evidence="3">Belongs to the helicase family. RecQ subfamily.</text>
</comment>
<dbReference type="NCBIfam" id="TIGR01389">
    <property type="entry name" value="recQ"/>
    <property type="match status" value="1"/>
</dbReference>
<evidence type="ECO:0000259" key="20">
    <source>
        <dbReference type="PROSITE" id="PS51194"/>
    </source>
</evidence>
<keyword evidence="4" id="KW-0479">Metal-binding</keyword>
<dbReference type="GO" id="GO:0006260">
    <property type="term" value="P:DNA replication"/>
    <property type="evidence" value="ECO:0007669"/>
    <property type="project" value="InterPro"/>
</dbReference>
<dbReference type="Gene3D" id="1.10.10.10">
    <property type="entry name" value="Winged helix-like DNA-binding domain superfamily/Winged helix DNA-binding domain"/>
    <property type="match status" value="1"/>
</dbReference>
<dbReference type="GO" id="GO:0006281">
    <property type="term" value="P:DNA repair"/>
    <property type="evidence" value="ECO:0007669"/>
    <property type="project" value="UniProtKB-KW"/>
</dbReference>
<dbReference type="InterPro" id="IPR036390">
    <property type="entry name" value="WH_DNA-bd_sf"/>
</dbReference>
<evidence type="ECO:0000256" key="11">
    <source>
        <dbReference type="ARBA" id="ARBA00023125"/>
    </source>
</evidence>
<dbReference type="Gene3D" id="1.10.150.80">
    <property type="entry name" value="HRDC domain"/>
    <property type="match status" value="1"/>
</dbReference>
<evidence type="ECO:0000256" key="10">
    <source>
        <dbReference type="ARBA" id="ARBA00022840"/>
    </source>
</evidence>
<evidence type="ECO:0000256" key="14">
    <source>
        <dbReference type="ARBA" id="ARBA00023235"/>
    </source>
</evidence>
<evidence type="ECO:0000256" key="8">
    <source>
        <dbReference type="ARBA" id="ARBA00022806"/>
    </source>
</evidence>
<reference evidence="21 22" key="1">
    <citation type="submission" date="2017-05" db="EMBL/GenBank/DDBJ databases">
        <authorList>
            <person name="Varghese N."/>
            <person name="Submissions S."/>
        </authorList>
    </citation>
    <scope>NUCLEOTIDE SEQUENCE [LARGE SCALE GENOMIC DNA]</scope>
    <source>
        <strain evidence="21 22">DSM 45474</strain>
    </source>
</reference>
<dbReference type="EC" id="5.6.2.4" evidence="16"/>
<sequence length="711" mass="81495">MKPLDLLKRYYGYPSFRPGQERIIQSILDGHNTFAIMPTGGGKSICYQIPALMKSGLTLVISPLISLMKDQVDNLNQLGIPAAYINSSLSFEEMELHLRDANQGAYKLLYIAPERLESLRFQTMLRKIPLSLVTVDEAHCISQWGHDFRPSYRALAHWIGELPQKPVIAAFTATATQEVREDIARLLSFSSDRIFSGGVERKNLSFFVLHGESVQDFTLQYLKERPGQPGIFYCATRKDVDGLHRFLTERGMTVGRYHAGLTEKERKQAQEDFAYDRVQAIVATNAFGMGIDKSNVRFVIHCQMPRTIEAYYQEAGRAGRDGEESECILLFSPSDVHTQKYLIDQSELSPERKMREHAKLQEMYRFAHTQQCLQQTFVRYFGETSSDPCGKCSNCTAEEEKTDVTVEAQKIFSCIRRMRERFGVSLTAKVLKGSKSKRVLEWGFNRLPTYGILQEYTEKEITHRIHVLTAEGYLRLTEDEYPVLTLTPEAIEVLRGKKQVLLRVKKRKKRLASIREDLFEVLRTLRRELSEAEQVPPYLIFPDSTLADLTRTLPTDRESMRFIRGVGERKLEKYGEKFLTVIRRYIEENGLRPDQTTSELAGDNTSSSQKKDKEPSHLITWRLWQEGKDLESISRERGIVISTVEKHLFDAAGEGYSIDWDRLIPEGQEGFVRQAIQQVGGTRLKPIKEALPNHISYTTIRAVFAKLAEHK</sequence>
<dbReference type="PROSITE" id="PS50967">
    <property type="entry name" value="HRDC"/>
    <property type="match status" value="1"/>
</dbReference>
<dbReference type="InterPro" id="IPR006293">
    <property type="entry name" value="DNA_helicase_ATP-dep_RecQ_bac"/>
</dbReference>
<dbReference type="GO" id="GO:0046872">
    <property type="term" value="F:metal ion binding"/>
    <property type="evidence" value="ECO:0007669"/>
    <property type="project" value="UniProtKB-KW"/>
</dbReference>
<dbReference type="Pfam" id="PF16124">
    <property type="entry name" value="RecQ_Zn_bind"/>
    <property type="match status" value="1"/>
</dbReference>
<dbReference type="AlphaFoldDB" id="A0A521EGH5"/>
<proteinExistence type="inferred from homology"/>
<dbReference type="SMART" id="SM00490">
    <property type="entry name" value="HELICc"/>
    <property type="match status" value="1"/>
</dbReference>
<evidence type="ECO:0000256" key="4">
    <source>
        <dbReference type="ARBA" id="ARBA00022723"/>
    </source>
</evidence>
<dbReference type="InterPro" id="IPR018982">
    <property type="entry name" value="RQC_domain"/>
</dbReference>
<dbReference type="SMART" id="SM00487">
    <property type="entry name" value="DEXDc"/>
    <property type="match status" value="1"/>
</dbReference>
<keyword evidence="6" id="KW-0227">DNA damage</keyword>